<dbReference type="GO" id="GO:0005975">
    <property type="term" value="P:carbohydrate metabolic process"/>
    <property type="evidence" value="ECO:0007669"/>
    <property type="project" value="InterPro"/>
</dbReference>
<gene>
    <name evidence="3" type="ORF">DFJ69_4037</name>
</gene>
<dbReference type="OrthoDB" id="9809583at2"/>
<dbReference type="PROSITE" id="PS51762">
    <property type="entry name" value="GH16_2"/>
    <property type="match status" value="1"/>
</dbReference>
<dbReference type="EMBL" id="QTTT01000001">
    <property type="protein sequence ID" value="REE98547.1"/>
    <property type="molecule type" value="Genomic_DNA"/>
</dbReference>
<name>A0A3D9SSF9_9ACTN</name>
<evidence type="ECO:0000259" key="2">
    <source>
        <dbReference type="PROSITE" id="PS51762"/>
    </source>
</evidence>
<dbReference type="Proteomes" id="UP000256661">
    <property type="component" value="Unassembled WGS sequence"/>
</dbReference>
<evidence type="ECO:0000313" key="4">
    <source>
        <dbReference type="Proteomes" id="UP000256661"/>
    </source>
</evidence>
<dbReference type="GO" id="GO:0004553">
    <property type="term" value="F:hydrolase activity, hydrolyzing O-glycosyl compounds"/>
    <property type="evidence" value="ECO:0007669"/>
    <property type="project" value="InterPro"/>
</dbReference>
<accession>A0A3D9SSF9</accession>
<feature type="domain" description="GH16" evidence="2">
    <location>
        <begin position="20"/>
        <end position="282"/>
    </location>
</feature>
<dbReference type="Gene3D" id="2.60.120.200">
    <property type="match status" value="1"/>
</dbReference>
<dbReference type="AlphaFoldDB" id="A0A3D9SSF9"/>
<protein>
    <submittedName>
        <fullName evidence="3">Glycosyl hydrolase family 16</fullName>
    </submittedName>
</protein>
<sequence>MGRVGRVAVAAFLVTASATGCRQSAPGPERREPPASASGPAHGLARLTAGRRLVFNEEFDRLRLGVGRRWGWRSGSYADCVGNPNGFKLDALTPAALAVGGGALRVTAAPLPDGRWSTGLLTTGDSCDSGGRGFTVRAGDVVVARARLPEAGTGAWPAIWTWRDGGNEVDVFEWHADRPGTLEFVNHVRGGYRYWESPMVRAGAWLYFAVDIRRHRTTWYVGTAPETMRVAHSDRRGVGRRFRAHLVISLSADDGRLHTRPDGEERLTFAVDYLRVHRRAAGGNAPGAPDMRRSLSRYVAKPARRKAPVRPHDGNGR</sequence>
<dbReference type="InterPro" id="IPR000757">
    <property type="entry name" value="Beta-glucanase-like"/>
</dbReference>
<evidence type="ECO:0000313" key="3">
    <source>
        <dbReference type="EMBL" id="REE98547.1"/>
    </source>
</evidence>
<comment type="caution">
    <text evidence="3">The sequence shown here is derived from an EMBL/GenBank/DDBJ whole genome shotgun (WGS) entry which is preliminary data.</text>
</comment>
<organism evidence="3 4">
    <name type="scientific">Thermomonospora umbrina</name>
    <dbReference type="NCBI Taxonomy" id="111806"/>
    <lineage>
        <taxon>Bacteria</taxon>
        <taxon>Bacillati</taxon>
        <taxon>Actinomycetota</taxon>
        <taxon>Actinomycetes</taxon>
        <taxon>Streptosporangiales</taxon>
        <taxon>Thermomonosporaceae</taxon>
        <taxon>Thermomonospora</taxon>
    </lineage>
</organism>
<keyword evidence="3" id="KW-0378">Hydrolase</keyword>
<feature type="region of interest" description="Disordered" evidence="1">
    <location>
        <begin position="282"/>
        <end position="317"/>
    </location>
</feature>
<proteinExistence type="predicted"/>
<dbReference type="RefSeq" id="WP_147312374.1">
    <property type="nucleotide sequence ID" value="NZ_QTTT01000001.1"/>
</dbReference>
<reference evidence="3 4" key="1">
    <citation type="submission" date="2018-08" db="EMBL/GenBank/DDBJ databases">
        <title>Sequencing the genomes of 1000 actinobacteria strains.</title>
        <authorList>
            <person name="Klenk H.-P."/>
        </authorList>
    </citation>
    <scope>NUCLEOTIDE SEQUENCE [LARGE SCALE GENOMIC DNA]</scope>
    <source>
        <strain evidence="3 4">DSM 43927</strain>
    </source>
</reference>
<evidence type="ECO:0000256" key="1">
    <source>
        <dbReference type="SAM" id="MobiDB-lite"/>
    </source>
</evidence>
<dbReference type="PROSITE" id="PS51257">
    <property type="entry name" value="PROKAR_LIPOPROTEIN"/>
    <property type="match status" value="1"/>
</dbReference>
<dbReference type="SUPFAM" id="SSF49899">
    <property type="entry name" value="Concanavalin A-like lectins/glucanases"/>
    <property type="match status" value="1"/>
</dbReference>
<feature type="region of interest" description="Disordered" evidence="1">
    <location>
        <begin position="21"/>
        <end position="42"/>
    </location>
</feature>
<dbReference type="InterPro" id="IPR013320">
    <property type="entry name" value="ConA-like_dom_sf"/>
</dbReference>
<keyword evidence="4" id="KW-1185">Reference proteome</keyword>